<dbReference type="FunFam" id="3.40.50.300:FF:000032">
    <property type="entry name" value="Export ABC transporter ATP-binding protein"/>
    <property type="match status" value="1"/>
</dbReference>
<evidence type="ECO:0000256" key="3">
    <source>
        <dbReference type="ARBA" id="ARBA00022840"/>
    </source>
</evidence>
<reference evidence="5" key="1">
    <citation type="submission" date="2014-12" db="EMBL/GenBank/DDBJ databases">
        <authorList>
            <person name="Huang H.-H."/>
            <person name="Chen S.-C."/>
            <person name="Lai M.-C."/>
        </authorList>
    </citation>
    <scope>NUCLEOTIDE SEQUENCE</scope>
    <source>
        <strain evidence="5">K1F9705b</strain>
    </source>
</reference>
<dbReference type="PANTHER" id="PTHR24220">
    <property type="entry name" value="IMPORT ATP-BINDING PROTEIN"/>
    <property type="match status" value="1"/>
</dbReference>
<sequence length="222" mass="24469">MITTTDLYKTYQMGNVAVHALNGVSVSIKEGEFVGISGASGSGKSTLLHMIGLLDRPTSGGISISGLDVIALSDQEKTIFRLERLGFVFQEYALVHELDAFENIALPMMARGETDERISDRVSEMLASVGLQERGKHLPKELSGGEQQRVAIARALVNDPDILLADEPCANLDSTNSKAVLDLIREINQESNQTVLMISHEDWHQQYFDRVIRLKDGEVVEE</sequence>
<dbReference type="InterPro" id="IPR003439">
    <property type="entry name" value="ABC_transporter-like_ATP-bd"/>
</dbReference>
<evidence type="ECO:0000256" key="1">
    <source>
        <dbReference type="ARBA" id="ARBA00022448"/>
    </source>
</evidence>
<dbReference type="SUPFAM" id="SSF52540">
    <property type="entry name" value="P-loop containing nucleoside triphosphate hydrolases"/>
    <property type="match status" value="1"/>
</dbReference>
<dbReference type="InterPro" id="IPR003593">
    <property type="entry name" value="AAA+_ATPase"/>
</dbReference>
<dbReference type="PROSITE" id="PS50893">
    <property type="entry name" value="ABC_TRANSPORTER_2"/>
    <property type="match status" value="1"/>
</dbReference>
<dbReference type="GO" id="GO:0098796">
    <property type="term" value="C:membrane protein complex"/>
    <property type="evidence" value="ECO:0007669"/>
    <property type="project" value="UniProtKB-ARBA"/>
</dbReference>
<dbReference type="InterPro" id="IPR017871">
    <property type="entry name" value="ABC_transporter-like_CS"/>
</dbReference>
<dbReference type="SMART" id="SM00382">
    <property type="entry name" value="AAA"/>
    <property type="match status" value="1"/>
</dbReference>
<dbReference type="GO" id="GO:0005524">
    <property type="term" value="F:ATP binding"/>
    <property type="evidence" value="ECO:0007669"/>
    <property type="project" value="UniProtKB-KW"/>
</dbReference>
<evidence type="ECO:0000259" key="4">
    <source>
        <dbReference type="PROSITE" id="PS50893"/>
    </source>
</evidence>
<proteinExistence type="predicted"/>
<keyword evidence="6" id="KW-1185">Reference proteome</keyword>
<dbReference type="AlphaFoldDB" id="A0A8J8B6T5"/>
<dbReference type="OrthoDB" id="31298at2157"/>
<dbReference type="Gene3D" id="3.40.50.300">
    <property type="entry name" value="P-loop containing nucleotide triphosphate hydrolases"/>
    <property type="match status" value="1"/>
</dbReference>
<evidence type="ECO:0000313" key="6">
    <source>
        <dbReference type="Proteomes" id="UP000730161"/>
    </source>
</evidence>
<dbReference type="Proteomes" id="UP000730161">
    <property type="component" value="Unassembled WGS sequence"/>
</dbReference>
<feature type="domain" description="ABC transporter" evidence="4">
    <location>
        <begin position="2"/>
        <end position="222"/>
    </location>
</feature>
<dbReference type="PROSITE" id="PS00211">
    <property type="entry name" value="ABC_TRANSPORTER_1"/>
    <property type="match status" value="1"/>
</dbReference>
<dbReference type="GO" id="GO:0022857">
    <property type="term" value="F:transmembrane transporter activity"/>
    <property type="evidence" value="ECO:0007669"/>
    <property type="project" value="TreeGrafter"/>
</dbReference>
<dbReference type="InterPro" id="IPR015854">
    <property type="entry name" value="ABC_transpr_LolD-like"/>
</dbReference>
<keyword evidence="3" id="KW-0067">ATP-binding</keyword>
<dbReference type="PANTHER" id="PTHR24220:SF86">
    <property type="entry name" value="ABC TRANSPORTER ABCH.1"/>
    <property type="match status" value="1"/>
</dbReference>
<dbReference type="GO" id="GO:0005886">
    <property type="term" value="C:plasma membrane"/>
    <property type="evidence" value="ECO:0007669"/>
    <property type="project" value="TreeGrafter"/>
</dbReference>
<protein>
    <submittedName>
        <fullName evidence="5">ABC transporter</fullName>
    </submittedName>
</protein>
<dbReference type="EMBL" id="JWHL01000007">
    <property type="protein sequence ID" value="MBR1368997.1"/>
    <property type="molecule type" value="Genomic_DNA"/>
</dbReference>
<evidence type="ECO:0000256" key="2">
    <source>
        <dbReference type="ARBA" id="ARBA00022741"/>
    </source>
</evidence>
<name>A0A8J8B6T5_9EURY</name>
<dbReference type="Pfam" id="PF00005">
    <property type="entry name" value="ABC_tran"/>
    <property type="match status" value="1"/>
</dbReference>
<dbReference type="InterPro" id="IPR027417">
    <property type="entry name" value="P-loop_NTPase"/>
</dbReference>
<comment type="caution">
    <text evidence="5">The sequence shown here is derived from an EMBL/GenBank/DDBJ whole genome shotgun (WGS) entry which is preliminary data.</text>
</comment>
<dbReference type="InterPro" id="IPR017911">
    <property type="entry name" value="MacB-like_ATP-bd"/>
</dbReference>
<organism evidence="5 6">
    <name type="scientific">Methanocalculus chunghsingensis</name>
    <dbReference type="NCBI Taxonomy" id="156457"/>
    <lineage>
        <taxon>Archaea</taxon>
        <taxon>Methanobacteriati</taxon>
        <taxon>Methanobacteriota</taxon>
        <taxon>Stenosarchaea group</taxon>
        <taxon>Methanomicrobia</taxon>
        <taxon>Methanomicrobiales</taxon>
        <taxon>Methanocalculaceae</taxon>
        <taxon>Methanocalculus</taxon>
    </lineage>
</organism>
<keyword evidence="2" id="KW-0547">Nucleotide-binding</keyword>
<accession>A0A8J8B6T5</accession>
<gene>
    <name evidence="5" type="ORF">RJ53_05560</name>
</gene>
<dbReference type="GO" id="GO:0016887">
    <property type="term" value="F:ATP hydrolysis activity"/>
    <property type="evidence" value="ECO:0007669"/>
    <property type="project" value="InterPro"/>
</dbReference>
<dbReference type="CDD" id="cd03255">
    <property type="entry name" value="ABC_MJ0796_LolCDE_FtsE"/>
    <property type="match status" value="1"/>
</dbReference>
<keyword evidence="1" id="KW-0813">Transport</keyword>
<dbReference type="RefSeq" id="WP_211530665.1">
    <property type="nucleotide sequence ID" value="NZ_JWHL01000007.1"/>
</dbReference>
<evidence type="ECO:0000313" key="5">
    <source>
        <dbReference type="EMBL" id="MBR1368997.1"/>
    </source>
</evidence>